<organism evidence="1 2">
    <name type="scientific">Meloidogyne graminicola</name>
    <dbReference type="NCBI Taxonomy" id="189291"/>
    <lineage>
        <taxon>Eukaryota</taxon>
        <taxon>Metazoa</taxon>
        <taxon>Ecdysozoa</taxon>
        <taxon>Nematoda</taxon>
        <taxon>Chromadorea</taxon>
        <taxon>Rhabditida</taxon>
        <taxon>Tylenchina</taxon>
        <taxon>Tylenchomorpha</taxon>
        <taxon>Tylenchoidea</taxon>
        <taxon>Meloidogynidae</taxon>
        <taxon>Meloidogyninae</taxon>
        <taxon>Meloidogyne</taxon>
    </lineage>
</organism>
<proteinExistence type="predicted"/>
<dbReference type="EMBL" id="JABEBT010000019">
    <property type="protein sequence ID" value="KAF7637534.1"/>
    <property type="molecule type" value="Genomic_DNA"/>
</dbReference>
<evidence type="ECO:0000313" key="2">
    <source>
        <dbReference type="Proteomes" id="UP000605970"/>
    </source>
</evidence>
<sequence length="129" mass="16065">MLSIRSCFHNYYEYRRRFRSWKRRIIYYPNQTFKDIAKKGLFLKFCAQFLTWNVVIYFLIKSYYREEWDLLNKKGIENPKFSQLRNERSEKIDKQLYTYLSPLHRFLDVQTPKRNPIDLTKTKYPLDDL</sequence>
<dbReference type="Proteomes" id="UP000605970">
    <property type="component" value="Unassembled WGS sequence"/>
</dbReference>
<name>A0A8S9ZWU2_9BILA</name>
<evidence type="ECO:0000313" key="1">
    <source>
        <dbReference type="EMBL" id="KAF7637534.1"/>
    </source>
</evidence>
<reference evidence="1" key="1">
    <citation type="journal article" date="2020" name="Ecol. Evol.">
        <title>Genome structure and content of the rice root-knot nematode (Meloidogyne graminicola).</title>
        <authorList>
            <person name="Phan N.T."/>
            <person name="Danchin E.G.J."/>
            <person name="Klopp C."/>
            <person name="Perfus-Barbeoch L."/>
            <person name="Kozlowski D.K."/>
            <person name="Koutsovoulos G.D."/>
            <person name="Lopez-Roques C."/>
            <person name="Bouchez O."/>
            <person name="Zahm M."/>
            <person name="Besnard G."/>
            <person name="Bellafiore S."/>
        </authorList>
    </citation>
    <scope>NUCLEOTIDE SEQUENCE</scope>
    <source>
        <strain evidence="1">VN-18</strain>
    </source>
</reference>
<dbReference type="OrthoDB" id="5893427at2759"/>
<comment type="caution">
    <text evidence="1">The sequence shown here is derived from an EMBL/GenBank/DDBJ whole genome shotgun (WGS) entry which is preliminary data.</text>
</comment>
<accession>A0A8S9ZWU2</accession>
<keyword evidence="2" id="KW-1185">Reference proteome</keyword>
<gene>
    <name evidence="1" type="ORF">Mgra_00003050</name>
</gene>
<protein>
    <submittedName>
        <fullName evidence="1">Uncharacterized protein</fullName>
    </submittedName>
</protein>
<dbReference type="AlphaFoldDB" id="A0A8S9ZWU2"/>